<keyword evidence="3" id="KW-1133">Transmembrane helix</keyword>
<dbReference type="STRING" id="669874.A0A1E4TWD5"/>
<evidence type="ECO:0000256" key="4">
    <source>
        <dbReference type="ARBA" id="ARBA00023136"/>
    </source>
</evidence>
<dbReference type="EMBL" id="KV454013">
    <property type="protein sequence ID" value="ODV96103.1"/>
    <property type="molecule type" value="Genomic_DNA"/>
</dbReference>
<evidence type="ECO:0000256" key="2">
    <source>
        <dbReference type="ARBA" id="ARBA00022692"/>
    </source>
</evidence>
<evidence type="ECO:0000256" key="5">
    <source>
        <dbReference type="SAM" id="MobiDB-lite"/>
    </source>
</evidence>
<feature type="compositionally biased region" description="Basic residues" evidence="5">
    <location>
        <begin position="213"/>
        <end position="226"/>
    </location>
</feature>
<gene>
    <name evidence="7" type="ORF">PACTADRAFT_49510</name>
</gene>
<feature type="compositionally biased region" description="Low complexity" evidence="5">
    <location>
        <begin position="248"/>
        <end position="262"/>
    </location>
</feature>
<keyword evidence="8" id="KW-1185">Reference proteome</keyword>
<evidence type="ECO:0000313" key="7">
    <source>
        <dbReference type="EMBL" id="ODV96103.1"/>
    </source>
</evidence>
<organism evidence="7 8">
    <name type="scientific">Pachysolen tannophilus NRRL Y-2460</name>
    <dbReference type="NCBI Taxonomy" id="669874"/>
    <lineage>
        <taxon>Eukaryota</taxon>
        <taxon>Fungi</taxon>
        <taxon>Dikarya</taxon>
        <taxon>Ascomycota</taxon>
        <taxon>Saccharomycotina</taxon>
        <taxon>Pichiomycetes</taxon>
        <taxon>Pachysolenaceae</taxon>
        <taxon>Pachysolen</taxon>
    </lineage>
</organism>
<dbReference type="PANTHER" id="PTHR15407:SF28">
    <property type="entry name" value="RIBITOL-5-PHOSPHATE TRANSFERASE FKTN"/>
    <property type="match status" value="1"/>
</dbReference>
<dbReference type="OrthoDB" id="444255at2759"/>
<dbReference type="Proteomes" id="UP000094236">
    <property type="component" value="Unassembled WGS sequence"/>
</dbReference>
<dbReference type="InterPro" id="IPR007074">
    <property type="entry name" value="LicD/FKTN/FKRP_NTP_transf"/>
</dbReference>
<evidence type="ECO:0000256" key="1">
    <source>
        <dbReference type="ARBA" id="ARBA00004167"/>
    </source>
</evidence>
<feature type="compositionally biased region" description="Low complexity" evidence="5">
    <location>
        <begin position="194"/>
        <end position="212"/>
    </location>
</feature>
<keyword evidence="2" id="KW-0812">Transmembrane</keyword>
<comment type="subcellular location">
    <subcellularLocation>
        <location evidence="1">Membrane</location>
        <topology evidence="1">Single-pass membrane protein</topology>
    </subcellularLocation>
</comment>
<dbReference type="GO" id="GO:0016020">
    <property type="term" value="C:membrane"/>
    <property type="evidence" value="ECO:0007669"/>
    <property type="project" value="UniProtKB-SubCell"/>
</dbReference>
<dbReference type="AlphaFoldDB" id="A0A1E4TWD5"/>
<accession>A0A1E4TWD5</accession>
<dbReference type="InterPro" id="IPR009644">
    <property type="entry name" value="FKTN/MNN4/W02B3.4-1"/>
</dbReference>
<name>A0A1E4TWD5_PACTA</name>
<evidence type="ECO:0000313" key="8">
    <source>
        <dbReference type="Proteomes" id="UP000094236"/>
    </source>
</evidence>
<reference evidence="8" key="1">
    <citation type="submission" date="2016-05" db="EMBL/GenBank/DDBJ databases">
        <title>Comparative genomics of biotechnologically important yeasts.</title>
        <authorList>
            <consortium name="DOE Joint Genome Institute"/>
            <person name="Riley R."/>
            <person name="Haridas S."/>
            <person name="Wolfe K.H."/>
            <person name="Lopes M.R."/>
            <person name="Hittinger C.T."/>
            <person name="Goker M."/>
            <person name="Salamov A."/>
            <person name="Wisecaver J."/>
            <person name="Long T.M."/>
            <person name="Aerts A.L."/>
            <person name="Barry K."/>
            <person name="Choi C."/>
            <person name="Clum A."/>
            <person name="Coughlan A.Y."/>
            <person name="Deshpande S."/>
            <person name="Douglass A.P."/>
            <person name="Hanson S.J."/>
            <person name="Klenk H.-P."/>
            <person name="Labutti K."/>
            <person name="Lapidus A."/>
            <person name="Lindquist E."/>
            <person name="Lipzen A."/>
            <person name="Meier-Kolthoff J.P."/>
            <person name="Ohm R.A."/>
            <person name="Otillar R.P."/>
            <person name="Pangilinan J."/>
            <person name="Peng Y."/>
            <person name="Rokas A."/>
            <person name="Rosa C.A."/>
            <person name="Scheuner C."/>
            <person name="Sibirny A.A."/>
            <person name="Slot J.C."/>
            <person name="Stielow J.B."/>
            <person name="Sun H."/>
            <person name="Kurtzman C.P."/>
            <person name="Blackwell M."/>
            <person name="Grigoriev I.V."/>
            <person name="Jeffries T.W."/>
        </authorList>
    </citation>
    <scope>NUCLEOTIDE SEQUENCE [LARGE SCALE GENOMIC DNA]</scope>
    <source>
        <strain evidence="8">NRRL Y-2460</strain>
    </source>
</reference>
<proteinExistence type="predicted"/>
<evidence type="ECO:0000256" key="3">
    <source>
        <dbReference type="ARBA" id="ARBA00022989"/>
    </source>
</evidence>
<sequence>MEKVNNNNNNNNNNKMMRRPRRSRCFIVIALILILHTLLWTVYSSSYSSAEFSNSLDSIDFKKARTFLSNLVGKNTGFDYKLLKKLSKIDLHQAKYWKFNTKPVSTELEYDITQFFNQSNNKLNYDPRFTYSLYFNYIREQFLLKNPYNLEKEDKKIYVPFSWADWVDLSKLNQYIELPEDEKPLCDVVYGTPKNSKNNNKNNKKTTSGKINNKNKNKKISKRSSKQKSGANIRPKIENENNEEEEVVNNSSPPSTSISNEESQNLITNEWLKYCIPNAKLDPIFFKENNLKDSSSLPGFNVVDQGPKSNLDKKALESRSHLLTHFRIPNSIVFLAEDGGIYEVYPNERKRLKDSDLLEKYMTNKGYNLEKDKIIKLDPLKEYNYLKTTIPSQKQNYTFDSLLESSDELQFPLSQDLFEYDYESIIANYEARLKKGEKFSSNEQNHYNSLVHSASRSAQSLPKFFSEVKLINGVSTKESGSHYDWRFFNGFITESKINEHDDVLEKHRIHLHKLLRTWLQFTYQTGIITWIAHGSLLSWYWDGISFPWDADIDVQMPIMELDRFSLKYNNSLIVENVNEGFAKYFVDCGGFITHRVKGNGKNNIDARFIDADSGLYIDITGLSLTNTAVSTRYRPLLDTQNIKQPISKREAKALSGGSASAAKSKAMARDQRRLKENIQLQAYNCRNNHFYLHSELSPLRISMIEGSKTFIPNNFKNILKAEYTKGLSTTTFNKHIYLPQLRLWLPFEKFYEILKNPNEKSKSNRATITKVLRIIRSIKEEDILKLLEDEDILKEFYLTHDITELHQIEMEYLLEGKQLRNTKGETYNTFKNYALDNYETMPPMRKDIFMYLQEVLHGPQIPAPDQKTPEIDSEISEN</sequence>
<evidence type="ECO:0000259" key="6">
    <source>
        <dbReference type="Pfam" id="PF04991"/>
    </source>
</evidence>
<dbReference type="Pfam" id="PF04991">
    <property type="entry name" value="LicD"/>
    <property type="match status" value="1"/>
</dbReference>
<protein>
    <recommendedName>
        <fullName evidence="6">LicD/FKTN/FKRP nucleotidyltransferase domain-containing protein</fullName>
    </recommendedName>
</protein>
<dbReference type="GO" id="GO:0009100">
    <property type="term" value="P:glycoprotein metabolic process"/>
    <property type="evidence" value="ECO:0007669"/>
    <property type="project" value="UniProtKB-ARBA"/>
</dbReference>
<keyword evidence="4" id="KW-0472">Membrane</keyword>
<feature type="region of interest" description="Disordered" evidence="5">
    <location>
        <begin position="189"/>
        <end position="262"/>
    </location>
</feature>
<dbReference type="PANTHER" id="PTHR15407">
    <property type="entry name" value="FUKUTIN-RELATED"/>
    <property type="match status" value="1"/>
</dbReference>
<feature type="domain" description="LicD/FKTN/FKRP nucleotidyltransferase" evidence="6">
    <location>
        <begin position="524"/>
        <end position="723"/>
    </location>
</feature>